<gene>
    <name evidence="1" type="ORF">BDM02DRAFT_3132783</name>
</gene>
<protein>
    <submittedName>
        <fullName evidence="1">Uncharacterized protein</fullName>
    </submittedName>
</protein>
<proteinExistence type="predicted"/>
<evidence type="ECO:0000313" key="2">
    <source>
        <dbReference type="Proteomes" id="UP000886501"/>
    </source>
</evidence>
<name>A0ACB6Z0W8_THEGA</name>
<comment type="caution">
    <text evidence="1">The sequence shown here is derived from an EMBL/GenBank/DDBJ whole genome shotgun (WGS) entry which is preliminary data.</text>
</comment>
<sequence>MSSLYSEQRRNGIFFREREGEEEELKVNRIPRPTQAPDHPLIPQLTLPFFQALGSLPPDEMDNKDQVIADKSQGSSHSHWPIPQPEAPSPLQSKNGRKRKIAVPDSDSNPGSSDPEGYETDPKTRLPPRKKQRRYSTAIEYAAAAGLKEAGAEFARIVSMGAEEGTHYLKENYDHIKSTGVSQQRLTKQT</sequence>
<reference evidence="1" key="1">
    <citation type="submission" date="2019-10" db="EMBL/GenBank/DDBJ databases">
        <authorList>
            <consortium name="DOE Joint Genome Institute"/>
            <person name="Kuo A."/>
            <person name="Miyauchi S."/>
            <person name="Kiss E."/>
            <person name="Drula E."/>
            <person name="Kohler A."/>
            <person name="Sanchez-Garcia M."/>
            <person name="Andreopoulos B."/>
            <person name="Barry K.W."/>
            <person name="Bonito G."/>
            <person name="Buee M."/>
            <person name="Carver A."/>
            <person name="Chen C."/>
            <person name="Cichocki N."/>
            <person name="Clum A."/>
            <person name="Culley D."/>
            <person name="Crous P.W."/>
            <person name="Fauchery L."/>
            <person name="Girlanda M."/>
            <person name="Hayes R."/>
            <person name="Keri Z."/>
            <person name="Labutti K."/>
            <person name="Lipzen A."/>
            <person name="Lombard V."/>
            <person name="Magnuson J."/>
            <person name="Maillard F."/>
            <person name="Morin E."/>
            <person name="Murat C."/>
            <person name="Nolan M."/>
            <person name="Ohm R."/>
            <person name="Pangilinan J."/>
            <person name="Pereira M."/>
            <person name="Perotto S."/>
            <person name="Peter M."/>
            <person name="Riley R."/>
            <person name="Sitrit Y."/>
            <person name="Stielow B."/>
            <person name="Szollosi G."/>
            <person name="Zifcakova L."/>
            <person name="Stursova M."/>
            <person name="Spatafora J.W."/>
            <person name="Tedersoo L."/>
            <person name="Vaario L.-M."/>
            <person name="Yamada A."/>
            <person name="Yan M."/>
            <person name="Wang P."/>
            <person name="Xu J."/>
            <person name="Bruns T."/>
            <person name="Baldrian P."/>
            <person name="Vilgalys R."/>
            <person name="Henrissat B."/>
            <person name="Grigoriev I.V."/>
            <person name="Hibbett D."/>
            <person name="Nagy L.G."/>
            <person name="Martin F.M."/>
        </authorList>
    </citation>
    <scope>NUCLEOTIDE SEQUENCE</scope>
    <source>
        <strain evidence="1">P2</strain>
    </source>
</reference>
<organism evidence="1 2">
    <name type="scientific">Thelephora ganbajun</name>
    <name type="common">Ganba fungus</name>
    <dbReference type="NCBI Taxonomy" id="370292"/>
    <lineage>
        <taxon>Eukaryota</taxon>
        <taxon>Fungi</taxon>
        <taxon>Dikarya</taxon>
        <taxon>Basidiomycota</taxon>
        <taxon>Agaricomycotina</taxon>
        <taxon>Agaricomycetes</taxon>
        <taxon>Thelephorales</taxon>
        <taxon>Thelephoraceae</taxon>
        <taxon>Thelephora</taxon>
    </lineage>
</organism>
<reference evidence="1" key="2">
    <citation type="journal article" date="2020" name="Nat. Commun.">
        <title>Large-scale genome sequencing of mycorrhizal fungi provides insights into the early evolution of symbiotic traits.</title>
        <authorList>
            <person name="Miyauchi S."/>
            <person name="Kiss E."/>
            <person name="Kuo A."/>
            <person name="Drula E."/>
            <person name="Kohler A."/>
            <person name="Sanchez-Garcia M."/>
            <person name="Morin E."/>
            <person name="Andreopoulos B."/>
            <person name="Barry K.W."/>
            <person name="Bonito G."/>
            <person name="Buee M."/>
            <person name="Carver A."/>
            <person name="Chen C."/>
            <person name="Cichocki N."/>
            <person name="Clum A."/>
            <person name="Culley D."/>
            <person name="Crous P.W."/>
            <person name="Fauchery L."/>
            <person name="Girlanda M."/>
            <person name="Hayes R.D."/>
            <person name="Keri Z."/>
            <person name="LaButti K."/>
            <person name="Lipzen A."/>
            <person name="Lombard V."/>
            <person name="Magnuson J."/>
            <person name="Maillard F."/>
            <person name="Murat C."/>
            <person name="Nolan M."/>
            <person name="Ohm R.A."/>
            <person name="Pangilinan J."/>
            <person name="Pereira M.F."/>
            <person name="Perotto S."/>
            <person name="Peter M."/>
            <person name="Pfister S."/>
            <person name="Riley R."/>
            <person name="Sitrit Y."/>
            <person name="Stielow J.B."/>
            <person name="Szollosi G."/>
            <person name="Zifcakova L."/>
            <person name="Stursova M."/>
            <person name="Spatafora J.W."/>
            <person name="Tedersoo L."/>
            <person name="Vaario L.M."/>
            <person name="Yamada A."/>
            <person name="Yan M."/>
            <person name="Wang P."/>
            <person name="Xu J."/>
            <person name="Bruns T."/>
            <person name="Baldrian P."/>
            <person name="Vilgalys R."/>
            <person name="Dunand C."/>
            <person name="Henrissat B."/>
            <person name="Grigoriev I.V."/>
            <person name="Hibbett D."/>
            <person name="Nagy L.G."/>
            <person name="Martin F.M."/>
        </authorList>
    </citation>
    <scope>NUCLEOTIDE SEQUENCE</scope>
    <source>
        <strain evidence="1">P2</strain>
    </source>
</reference>
<dbReference type="EMBL" id="MU118323">
    <property type="protein sequence ID" value="KAF9642908.1"/>
    <property type="molecule type" value="Genomic_DNA"/>
</dbReference>
<keyword evidence="2" id="KW-1185">Reference proteome</keyword>
<dbReference type="Proteomes" id="UP000886501">
    <property type="component" value="Unassembled WGS sequence"/>
</dbReference>
<evidence type="ECO:0000313" key="1">
    <source>
        <dbReference type="EMBL" id="KAF9642908.1"/>
    </source>
</evidence>
<accession>A0ACB6Z0W8</accession>